<evidence type="ECO:0000313" key="1">
    <source>
        <dbReference type="EMBL" id="PBK65157.1"/>
    </source>
</evidence>
<evidence type="ECO:0008006" key="3">
    <source>
        <dbReference type="Google" id="ProtNLM"/>
    </source>
</evidence>
<gene>
    <name evidence="1" type="ORF">ARMSODRAFT_1087562</name>
</gene>
<dbReference type="AlphaFoldDB" id="A0A2H3BKT5"/>
<dbReference type="EMBL" id="KZ293447">
    <property type="protein sequence ID" value="PBK65157.1"/>
    <property type="molecule type" value="Genomic_DNA"/>
</dbReference>
<dbReference type="Proteomes" id="UP000218334">
    <property type="component" value="Unassembled WGS sequence"/>
</dbReference>
<organism evidence="1 2">
    <name type="scientific">Armillaria solidipes</name>
    <dbReference type="NCBI Taxonomy" id="1076256"/>
    <lineage>
        <taxon>Eukaryota</taxon>
        <taxon>Fungi</taxon>
        <taxon>Dikarya</taxon>
        <taxon>Basidiomycota</taxon>
        <taxon>Agaricomycotina</taxon>
        <taxon>Agaricomycetes</taxon>
        <taxon>Agaricomycetidae</taxon>
        <taxon>Agaricales</taxon>
        <taxon>Marasmiineae</taxon>
        <taxon>Physalacriaceae</taxon>
        <taxon>Armillaria</taxon>
    </lineage>
</organism>
<keyword evidence="2" id="KW-1185">Reference proteome</keyword>
<name>A0A2H3BKT5_9AGAR</name>
<accession>A0A2H3BKT5</accession>
<evidence type="ECO:0000313" key="2">
    <source>
        <dbReference type="Proteomes" id="UP000218334"/>
    </source>
</evidence>
<reference evidence="2" key="1">
    <citation type="journal article" date="2017" name="Nat. Ecol. Evol.">
        <title>Genome expansion and lineage-specific genetic innovations in the forest pathogenic fungi Armillaria.</title>
        <authorList>
            <person name="Sipos G."/>
            <person name="Prasanna A.N."/>
            <person name="Walter M.C."/>
            <person name="O'Connor E."/>
            <person name="Balint B."/>
            <person name="Krizsan K."/>
            <person name="Kiss B."/>
            <person name="Hess J."/>
            <person name="Varga T."/>
            <person name="Slot J."/>
            <person name="Riley R."/>
            <person name="Boka B."/>
            <person name="Rigling D."/>
            <person name="Barry K."/>
            <person name="Lee J."/>
            <person name="Mihaltcheva S."/>
            <person name="LaButti K."/>
            <person name="Lipzen A."/>
            <person name="Waldron R."/>
            <person name="Moloney N.M."/>
            <person name="Sperisen C."/>
            <person name="Kredics L."/>
            <person name="Vagvoelgyi C."/>
            <person name="Patrignani A."/>
            <person name="Fitzpatrick D."/>
            <person name="Nagy I."/>
            <person name="Doyle S."/>
            <person name="Anderson J.B."/>
            <person name="Grigoriev I.V."/>
            <person name="Gueldener U."/>
            <person name="Muensterkoetter M."/>
            <person name="Nagy L.G."/>
        </authorList>
    </citation>
    <scope>NUCLEOTIDE SEQUENCE [LARGE SCALE GENOMIC DNA]</scope>
    <source>
        <strain evidence="2">28-4</strain>
    </source>
</reference>
<sequence>MTYNLRSRKRIRCSTPGIEISPQQEAARTVRTSLPSLPIELLLEIFSYWPSIPISWPDSPALFPNIYLERTRTLQALTQTCTSLRAILLPLAWQNLEACSCRNLPPGRPTSSLAGKYGNEVMTELLRQAEIVTTRNPTLAIYVQTVSVTLTKIHATQVFEEFARCLSLLPNVKTLQIFGLGFEGAETKLSRAFASVILPSVRVLAVPREGVALFSSVPNIRDITFFAHSHAYHTEYCARSVARYFPHIERLRFRGSLAATSLDRLTHKLPELRELGPIGLDYYVPMSRHRGIVPSTSLECLSRLERIRVLYLIINGYGGGGTQDLSLYHEHIRLVKEILRQAPAQRQELKKVVVRCPGSTRVYIGKGVESLEEAVDNNPSME</sequence>
<proteinExistence type="predicted"/>
<protein>
    <recommendedName>
        <fullName evidence="3">F-box domain-containing protein</fullName>
    </recommendedName>
</protein>